<evidence type="ECO:0000259" key="1">
    <source>
        <dbReference type="Pfam" id="PF07859"/>
    </source>
</evidence>
<dbReference type="PANTHER" id="PTHR23024:SF557">
    <property type="entry name" value="AB HYDROLASE SUPERFAMILY PROTEIN C1039.03"/>
    <property type="match status" value="1"/>
</dbReference>
<name>A0AAE0M2V4_9PEZI</name>
<evidence type="ECO:0000313" key="2">
    <source>
        <dbReference type="EMBL" id="KAK3317132.1"/>
    </source>
</evidence>
<dbReference type="InterPro" id="IPR050466">
    <property type="entry name" value="Carboxylest/Gibb_receptor"/>
</dbReference>
<protein>
    <submittedName>
        <fullName evidence="2">Alpha/Beta hydrolase protein</fullName>
    </submittedName>
</protein>
<sequence length="382" mass="42156">MYCKMSGLESTTVSGFAVSLTNPGQNLSTRADNTRDESCLIEDHILPRLDPSFVQYYTVVLSKKPQSHEVSLAETRSHPDLYRPTGSLDTSGYDRVVDHEVTSEDGFKIPVRLYYPEPKKFGNGPHPAHLNFHGGGFVFGDLSTDGQICLSMREAGIVVVDVGYRHCPETIWGKCIEDGWAALKWTRESSSTLDINVASISIGGISAGGHVSLVLQHIARDSGIPLRLCMASVPPSTDVLSYKSYTDSPFSSFHKFSHGPILPWKRIQYFGNICMPQESLPELRAMWPDWWLAPIRAPNWTGLCDSFIRTAEIDPLRDEAEAYGAKLVAGGNKVTVKRYLGCPHIFMHIQVMKQKGEYDVDAIIALKAAHGLSDLGLADAKT</sequence>
<dbReference type="PANTHER" id="PTHR23024">
    <property type="entry name" value="ARYLACETAMIDE DEACETYLASE"/>
    <property type="match status" value="1"/>
</dbReference>
<dbReference type="InterPro" id="IPR029058">
    <property type="entry name" value="AB_hydrolase_fold"/>
</dbReference>
<gene>
    <name evidence="2" type="ORF">B0T19DRAFT_435917</name>
</gene>
<organism evidence="2 3">
    <name type="scientific">Cercophora scortea</name>
    <dbReference type="NCBI Taxonomy" id="314031"/>
    <lineage>
        <taxon>Eukaryota</taxon>
        <taxon>Fungi</taxon>
        <taxon>Dikarya</taxon>
        <taxon>Ascomycota</taxon>
        <taxon>Pezizomycotina</taxon>
        <taxon>Sordariomycetes</taxon>
        <taxon>Sordariomycetidae</taxon>
        <taxon>Sordariales</taxon>
        <taxon>Lasiosphaeriaceae</taxon>
        <taxon>Cercophora</taxon>
    </lineage>
</organism>
<accession>A0AAE0M2V4</accession>
<dbReference type="AlphaFoldDB" id="A0AAE0M2V4"/>
<feature type="domain" description="Alpha/beta hydrolase fold-3" evidence="1">
    <location>
        <begin position="130"/>
        <end position="347"/>
    </location>
</feature>
<keyword evidence="2" id="KW-0378">Hydrolase</keyword>
<reference evidence="2" key="2">
    <citation type="submission" date="2023-06" db="EMBL/GenBank/DDBJ databases">
        <authorList>
            <consortium name="Lawrence Berkeley National Laboratory"/>
            <person name="Haridas S."/>
            <person name="Hensen N."/>
            <person name="Bonometti L."/>
            <person name="Westerberg I."/>
            <person name="Brannstrom I.O."/>
            <person name="Guillou S."/>
            <person name="Cros-Aarteil S."/>
            <person name="Calhoun S."/>
            <person name="Kuo A."/>
            <person name="Mondo S."/>
            <person name="Pangilinan J."/>
            <person name="Riley R."/>
            <person name="Labutti K."/>
            <person name="Andreopoulos B."/>
            <person name="Lipzen A."/>
            <person name="Chen C."/>
            <person name="Yanf M."/>
            <person name="Daum C."/>
            <person name="Ng V."/>
            <person name="Clum A."/>
            <person name="Steindorff A."/>
            <person name="Ohm R."/>
            <person name="Martin F."/>
            <person name="Silar P."/>
            <person name="Natvig D."/>
            <person name="Lalanne C."/>
            <person name="Gautier V."/>
            <person name="Ament-Velasquez S.L."/>
            <person name="Kruys A."/>
            <person name="Hutchinson M.I."/>
            <person name="Powell A.J."/>
            <person name="Barry K."/>
            <person name="Miller A.N."/>
            <person name="Grigoriev I.V."/>
            <person name="Debuchy R."/>
            <person name="Gladieux P."/>
            <person name="Thoren M.H."/>
            <person name="Johannesson H."/>
        </authorList>
    </citation>
    <scope>NUCLEOTIDE SEQUENCE</scope>
    <source>
        <strain evidence="2">SMH4131-1</strain>
    </source>
</reference>
<dbReference type="EMBL" id="JAUEPO010000008">
    <property type="protein sequence ID" value="KAK3317132.1"/>
    <property type="molecule type" value="Genomic_DNA"/>
</dbReference>
<reference evidence="2" key="1">
    <citation type="journal article" date="2023" name="Mol. Phylogenet. Evol.">
        <title>Genome-scale phylogeny and comparative genomics of the fungal order Sordariales.</title>
        <authorList>
            <person name="Hensen N."/>
            <person name="Bonometti L."/>
            <person name="Westerberg I."/>
            <person name="Brannstrom I.O."/>
            <person name="Guillou S."/>
            <person name="Cros-Aarteil S."/>
            <person name="Calhoun S."/>
            <person name="Haridas S."/>
            <person name="Kuo A."/>
            <person name="Mondo S."/>
            <person name="Pangilinan J."/>
            <person name="Riley R."/>
            <person name="LaButti K."/>
            <person name="Andreopoulos B."/>
            <person name="Lipzen A."/>
            <person name="Chen C."/>
            <person name="Yan M."/>
            <person name="Daum C."/>
            <person name="Ng V."/>
            <person name="Clum A."/>
            <person name="Steindorff A."/>
            <person name="Ohm R.A."/>
            <person name="Martin F."/>
            <person name="Silar P."/>
            <person name="Natvig D.O."/>
            <person name="Lalanne C."/>
            <person name="Gautier V."/>
            <person name="Ament-Velasquez S.L."/>
            <person name="Kruys A."/>
            <person name="Hutchinson M.I."/>
            <person name="Powell A.J."/>
            <person name="Barry K."/>
            <person name="Miller A.N."/>
            <person name="Grigoriev I.V."/>
            <person name="Debuchy R."/>
            <person name="Gladieux P."/>
            <person name="Hiltunen Thoren M."/>
            <person name="Johannesson H."/>
        </authorList>
    </citation>
    <scope>NUCLEOTIDE SEQUENCE</scope>
    <source>
        <strain evidence="2">SMH4131-1</strain>
    </source>
</reference>
<dbReference type="Gene3D" id="3.40.50.1820">
    <property type="entry name" value="alpha/beta hydrolase"/>
    <property type="match status" value="1"/>
</dbReference>
<dbReference type="SUPFAM" id="SSF53474">
    <property type="entry name" value="alpha/beta-Hydrolases"/>
    <property type="match status" value="1"/>
</dbReference>
<comment type="caution">
    <text evidence="2">The sequence shown here is derived from an EMBL/GenBank/DDBJ whole genome shotgun (WGS) entry which is preliminary data.</text>
</comment>
<dbReference type="Pfam" id="PF07859">
    <property type="entry name" value="Abhydrolase_3"/>
    <property type="match status" value="1"/>
</dbReference>
<dbReference type="Proteomes" id="UP001286456">
    <property type="component" value="Unassembled WGS sequence"/>
</dbReference>
<dbReference type="GO" id="GO:0016787">
    <property type="term" value="F:hydrolase activity"/>
    <property type="evidence" value="ECO:0007669"/>
    <property type="project" value="UniProtKB-KW"/>
</dbReference>
<keyword evidence="3" id="KW-1185">Reference proteome</keyword>
<proteinExistence type="predicted"/>
<evidence type="ECO:0000313" key="3">
    <source>
        <dbReference type="Proteomes" id="UP001286456"/>
    </source>
</evidence>
<dbReference type="InterPro" id="IPR013094">
    <property type="entry name" value="AB_hydrolase_3"/>
</dbReference>